<feature type="domain" description="Clp R" evidence="7">
    <location>
        <begin position="8"/>
        <end position="176"/>
    </location>
</feature>
<dbReference type="GO" id="GO:0005524">
    <property type="term" value="F:ATP binding"/>
    <property type="evidence" value="ECO:0007669"/>
    <property type="project" value="InterPro"/>
</dbReference>
<dbReference type="PROSITE" id="PS51903">
    <property type="entry name" value="CLP_R"/>
    <property type="match status" value="1"/>
</dbReference>
<feature type="region of interest" description="Disordered" evidence="6">
    <location>
        <begin position="891"/>
        <end position="935"/>
    </location>
</feature>
<proteinExistence type="inferred from homology"/>
<evidence type="ECO:0000256" key="6">
    <source>
        <dbReference type="SAM" id="MobiDB-lite"/>
    </source>
</evidence>
<accession>W9SCV4</accession>
<keyword evidence="9" id="KW-1185">Reference proteome</keyword>
<dbReference type="STRING" id="981085.W9SCV4"/>
<dbReference type="PANTHER" id="PTHR43572">
    <property type="entry name" value="CHAPERONE PROTEIN CLPD, CHLOROPLASTIC"/>
    <property type="match status" value="1"/>
</dbReference>
<feature type="region of interest" description="Disordered" evidence="6">
    <location>
        <begin position="612"/>
        <end position="633"/>
    </location>
</feature>
<dbReference type="SUPFAM" id="SSF81923">
    <property type="entry name" value="Double Clp-N motif"/>
    <property type="match status" value="1"/>
</dbReference>
<gene>
    <name evidence="8" type="ORF">L484_011952</name>
</gene>
<dbReference type="PANTHER" id="PTHR43572:SF13">
    <property type="entry name" value="PROTEIN SUPPRESSOR OF MAX2 1"/>
    <property type="match status" value="1"/>
</dbReference>
<dbReference type="eggNOG" id="KOG1051">
    <property type="taxonomic scope" value="Eukaryota"/>
</dbReference>
<dbReference type="InterPro" id="IPR003959">
    <property type="entry name" value="ATPase_AAA_core"/>
</dbReference>
<keyword evidence="2 5" id="KW-0677">Repeat</keyword>
<dbReference type="OrthoDB" id="1929681at2759"/>
<dbReference type="InterPro" id="IPR004176">
    <property type="entry name" value="Clp_R_N"/>
</dbReference>
<dbReference type="SUPFAM" id="SSF52540">
    <property type="entry name" value="P-loop containing nucleoside triphosphate hydrolases"/>
    <property type="match status" value="1"/>
</dbReference>
<dbReference type="InterPro" id="IPR058680">
    <property type="entry name" value="NBD_SMAX1-like"/>
</dbReference>
<evidence type="ECO:0000256" key="5">
    <source>
        <dbReference type="PROSITE-ProRule" id="PRU01251"/>
    </source>
</evidence>
<dbReference type="InterPro" id="IPR036628">
    <property type="entry name" value="Clp_N_dom_sf"/>
</dbReference>
<protein>
    <recommendedName>
        <fullName evidence="7">Clp R domain-containing protein</fullName>
    </recommendedName>
</protein>
<dbReference type="Pfam" id="PF26587">
    <property type="entry name" value="AAA_lid_SMAX1"/>
    <property type="match status" value="1"/>
</dbReference>
<evidence type="ECO:0000256" key="4">
    <source>
        <dbReference type="ARBA" id="ARBA00023163"/>
    </source>
</evidence>
<evidence type="ECO:0000259" key="7">
    <source>
        <dbReference type="PROSITE" id="PS51903"/>
    </source>
</evidence>
<reference evidence="9" key="1">
    <citation type="submission" date="2013-01" db="EMBL/GenBank/DDBJ databases">
        <title>Draft Genome Sequence of a Mulberry Tree, Morus notabilis C.K. Schneid.</title>
        <authorList>
            <person name="He N."/>
            <person name="Zhao S."/>
        </authorList>
    </citation>
    <scope>NUCLEOTIDE SEQUENCE</scope>
</reference>
<dbReference type="InterPro" id="IPR051650">
    <property type="entry name" value="SL_signaling_regulator"/>
</dbReference>
<feature type="compositionally biased region" description="Basic and acidic residues" evidence="6">
    <location>
        <begin position="892"/>
        <end position="907"/>
    </location>
</feature>
<keyword evidence="4" id="KW-0804">Transcription</keyword>
<evidence type="ECO:0000313" key="8">
    <source>
        <dbReference type="EMBL" id="EXC22228.1"/>
    </source>
</evidence>
<organism evidence="8 9">
    <name type="scientific">Morus notabilis</name>
    <dbReference type="NCBI Taxonomy" id="981085"/>
    <lineage>
        <taxon>Eukaryota</taxon>
        <taxon>Viridiplantae</taxon>
        <taxon>Streptophyta</taxon>
        <taxon>Embryophyta</taxon>
        <taxon>Tracheophyta</taxon>
        <taxon>Spermatophyta</taxon>
        <taxon>Magnoliopsida</taxon>
        <taxon>eudicotyledons</taxon>
        <taxon>Gunneridae</taxon>
        <taxon>Pentapetalae</taxon>
        <taxon>rosids</taxon>
        <taxon>fabids</taxon>
        <taxon>Rosales</taxon>
        <taxon>Moraceae</taxon>
        <taxon>Moreae</taxon>
        <taxon>Morus</taxon>
    </lineage>
</organism>
<keyword evidence="3" id="KW-0805">Transcription regulation</keyword>
<dbReference type="Gene3D" id="1.10.1780.10">
    <property type="entry name" value="Clp, N-terminal domain"/>
    <property type="match status" value="1"/>
</dbReference>
<feature type="region of interest" description="Disordered" evidence="6">
    <location>
        <begin position="493"/>
        <end position="512"/>
    </location>
</feature>
<dbReference type="AlphaFoldDB" id="W9SCV4"/>
<dbReference type="Pfam" id="PF07724">
    <property type="entry name" value="AAA_2"/>
    <property type="match status" value="1"/>
</dbReference>
<name>W9SCV4_9ROSA</name>
<comment type="similarity">
    <text evidence="1">Belongs to the ClpA/ClpB family.</text>
</comment>
<dbReference type="Gene3D" id="3.40.50.300">
    <property type="entry name" value="P-loop containing nucleotide triphosphate hydrolases"/>
    <property type="match status" value="2"/>
</dbReference>
<sequence>MRAGLSTIQQTLTPEAASVLNHSIAEAGRRNHGQTTPLHVAATLLASPSGFLRQACIKSHPNSSHPLQCRALELCFSVALERLPTAVQNSSASGGGAAVAEPPISNALMAALKRAQAHQRRGCPEQQQQPLLAVKVELEQLIISILDDPSVSRVMREASFSSPAVKATIEQSLTSTASNSNLASSCNNPQSSISMGFRPGPAAAAVPGRNLYLNPRLQQQQNQQGGGGGAQPGQMRAEEVKRVIDILMRTRKRNPVLVGDSEPEAVVREILRRIDGKELGELMSNVEVVHMEKEVGSDRTKTVERVKELAGLVEARIGKSSGGSGVVLNLGDLRGLVEQPVSLAGAPAPQTQVVSEAGREAVAEVAKLLTMFGDGGGGGGGGRLWLIGTATCETYLRCQVYHPSMENDWDLQAVPIAARAPVPGLFPRLGTNGILSSSVESLSPLLKGFPTAKLGPPRRLFENLDPSRRTTTNCCPQCTQSYEQELSKFVAKESEKSSSDVIKSEGARPPLPQWLQNAKARDGDAKTLDQPQNKEQELILKQKSQELQKKWSDTCLHIHPSFHHQPNFSTERIVPTPTGLTMAGLYNPNLLGRQPFQPKLQMNRSLGESMQLNTNPVLNQPSERTNSPPGSPVRTDLVLGQMKVNGTAQEQSHKERIKDLIGCISSEVPQNKFIEIHRDDKMASKLDADSFKRLSKGLAEKVWWQPEAAVSVAATMTECKLGSGKRRGARSKGDLWVMFLGPDRVGKKRMASALAELVSGSSPVMIYLGSRRGDGESDMSFRGKTVVDRIAEAVRRNPFAVIVLEDINEADMLVRGSIKRALERGRLADSHGREVSLGNVVFILTADWLPDNLKCLSNGVLVDKEKLASIAKKAWQLRLSVSGRTVKRRAPWLRDDDQRPTKPRKETSSALAFDLNEAADTEDDKADGSHNSSDLTIDHEEYSLNNRPLLAAASPPPPQEMLDSVDDTIVFKPAEFVSLRNGITSTISNRFSNIVGAGISLEMDEDAVEKILSGLWLGRTSLEAWTENVLVPSFEELKSSLPSSTADGLVVVRLESDGESDCGGREDLLPSSVKVVAAAADA</sequence>
<dbReference type="FunFam" id="1.10.1780.10:FF:000005">
    <property type="entry name" value="protein SUPPRESSOR OF MAX2 1"/>
    <property type="match status" value="1"/>
</dbReference>
<dbReference type="GO" id="GO:0016887">
    <property type="term" value="F:ATP hydrolysis activity"/>
    <property type="evidence" value="ECO:0007669"/>
    <property type="project" value="InterPro"/>
</dbReference>
<dbReference type="InterPro" id="IPR027417">
    <property type="entry name" value="P-loop_NTPase"/>
</dbReference>
<evidence type="ECO:0000256" key="1">
    <source>
        <dbReference type="ARBA" id="ARBA00008675"/>
    </source>
</evidence>
<dbReference type="CDD" id="cd19499">
    <property type="entry name" value="RecA-like_ClpB_Hsp104-like"/>
    <property type="match status" value="1"/>
</dbReference>
<feature type="compositionally biased region" description="Polar residues" evidence="6">
    <location>
        <begin position="612"/>
        <end position="628"/>
    </location>
</feature>
<dbReference type="Proteomes" id="UP000030645">
    <property type="component" value="Unassembled WGS sequence"/>
</dbReference>
<evidence type="ECO:0000313" key="9">
    <source>
        <dbReference type="Proteomes" id="UP000030645"/>
    </source>
</evidence>
<dbReference type="KEGG" id="mnt:21395189"/>
<feature type="compositionally biased region" description="Basic and acidic residues" evidence="6">
    <location>
        <begin position="493"/>
        <end position="506"/>
    </location>
</feature>
<evidence type="ECO:0000256" key="2">
    <source>
        <dbReference type="ARBA" id="ARBA00022737"/>
    </source>
</evidence>
<dbReference type="InterPro" id="IPR058954">
    <property type="entry name" value="AAA_lid_SMAX1"/>
</dbReference>
<dbReference type="EMBL" id="KE345967">
    <property type="protein sequence ID" value="EXC22228.1"/>
    <property type="molecule type" value="Genomic_DNA"/>
</dbReference>
<dbReference type="Pfam" id="PF23569">
    <property type="entry name" value="NBD_SMAX1"/>
    <property type="match status" value="1"/>
</dbReference>
<evidence type="ECO:0000256" key="3">
    <source>
        <dbReference type="ARBA" id="ARBA00023015"/>
    </source>
</evidence>